<dbReference type="KEGG" id="haa:A5892_04900"/>
<sequence>MQGPMMEIARRWERTPLAYRQKNPGAKRPAVKITFRSGSLPIATRAGKQGRVREGDFKLNSDASNVPTHDLREDNRLKVRG</sequence>
<dbReference type="EMBL" id="CP015243">
    <property type="protein sequence ID" value="ANF56888.1"/>
    <property type="molecule type" value="Genomic_DNA"/>
</dbReference>
<feature type="region of interest" description="Disordered" evidence="1">
    <location>
        <begin position="44"/>
        <end position="81"/>
    </location>
</feature>
<feature type="compositionally biased region" description="Basic and acidic residues" evidence="1">
    <location>
        <begin position="69"/>
        <end position="81"/>
    </location>
</feature>
<accession>A0A172YCD9</accession>
<evidence type="ECO:0000313" key="3">
    <source>
        <dbReference type="Proteomes" id="UP000077875"/>
    </source>
</evidence>
<dbReference type="Proteomes" id="UP000077875">
    <property type="component" value="Chromosome"/>
</dbReference>
<reference evidence="2 3" key="1">
    <citation type="submission" date="2016-04" db="EMBL/GenBank/DDBJ databases">
        <title>Complete Genome Sequence of Halotalea alkalilenta IHB B 13600.</title>
        <authorList>
            <person name="Swarnkar M.K."/>
            <person name="Sharma A."/>
            <person name="Kaushal K."/>
            <person name="Soni R."/>
            <person name="Rana S."/>
            <person name="Singh A.K."/>
            <person name="Gulati A."/>
        </authorList>
    </citation>
    <scope>NUCLEOTIDE SEQUENCE [LARGE SCALE GENOMIC DNA]</scope>
    <source>
        <strain evidence="2 3">IHB B 13600</strain>
    </source>
</reference>
<evidence type="ECO:0000313" key="2">
    <source>
        <dbReference type="EMBL" id="ANF56888.1"/>
    </source>
</evidence>
<proteinExistence type="predicted"/>
<protein>
    <submittedName>
        <fullName evidence="2">Uncharacterized protein</fullName>
    </submittedName>
</protein>
<dbReference type="STRING" id="376489.A5892_04900"/>
<organism evidence="2 3">
    <name type="scientific">Halotalea alkalilenta</name>
    <dbReference type="NCBI Taxonomy" id="376489"/>
    <lineage>
        <taxon>Bacteria</taxon>
        <taxon>Pseudomonadati</taxon>
        <taxon>Pseudomonadota</taxon>
        <taxon>Gammaproteobacteria</taxon>
        <taxon>Oceanospirillales</taxon>
        <taxon>Halomonadaceae</taxon>
        <taxon>Halotalea</taxon>
    </lineage>
</organism>
<evidence type="ECO:0000256" key="1">
    <source>
        <dbReference type="SAM" id="MobiDB-lite"/>
    </source>
</evidence>
<name>A0A172YCD9_9GAMM</name>
<gene>
    <name evidence="2" type="ORF">A5892_04900</name>
</gene>
<keyword evidence="3" id="KW-1185">Reference proteome</keyword>
<dbReference type="AlphaFoldDB" id="A0A172YCD9"/>